<evidence type="ECO:0000256" key="2">
    <source>
        <dbReference type="ARBA" id="ARBA00022475"/>
    </source>
</evidence>
<evidence type="ECO:0000256" key="4">
    <source>
        <dbReference type="ARBA" id="ARBA00022989"/>
    </source>
</evidence>
<dbReference type="AlphaFoldDB" id="A0A212U099"/>
<keyword evidence="4 6" id="KW-1133">Transmembrane helix</keyword>
<dbReference type="InterPro" id="IPR037185">
    <property type="entry name" value="EmrE-like"/>
</dbReference>
<proteinExistence type="predicted"/>
<evidence type="ECO:0000256" key="1">
    <source>
        <dbReference type="ARBA" id="ARBA00004651"/>
    </source>
</evidence>
<feature type="transmembrane region" description="Helical" evidence="6">
    <location>
        <begin position="253"/>
        <end position="273"/>
    </location>
</feature>
<dbReference type="SUPFAM" id="SSF103481">
    <property type="entry name" value="Multidrug resistance efflux transporter EmrE"/>
    <property type="match status" value="2"/>
</dbReference>
<keyword evidence="3 6" id="KW-0812">Transmembrane</keyword>
<comment type="subcellular location">
    <subcellularLocation>
        <location evidence="1">Cell membrane</location>
        <topology evidence="1">Multi-pass membrane protein</topology>
    </subcellularLocation>
</comment>
<dbReference type="PANTHER" id="PTHR32322:SF18">
    <property type="entry name" value="S-ADENOSYLMETHIONINE_S-ADENOSYLHOMOCYSTEINE TRANSPORTER"/>
    <property type="match status" value="1"/>
</dbReference>
<evidence type="ECO:0000256" key="3">
    <source>
        <dbReference type="ARBA" id="ARBA00022692"/>
    </source>
</evidence>
<organism evidence="8 9">
    <name type="scientific">Polynucleobacter victoriensis</name>
    <dbReference type="NCBI Taxonomy" id="2049319"/>
    <lineage>
        <taxon>Bacteria</taxon>
        <taxon>Pseudomonadati</taxon>
        <taxon>Pseudomonadota</taxon>
        <taxon>Betaproteobacteria</taxon>
        <taxon>Burkholderiales</taxon>
        <taxon>Burkholderiaceae</taxon>
        <taxon>Polynucleobacter</taxon>
    </lineage>
</organism>
<dbReference type="InterPro" id="IPR000620">
    <property type="entry name" value="EamA_dom"/>
</dbReference>
<feature type="transmembrane region" description="Helical" evidence="6">
    <location>
        <begin position="279"/>
        <end position="296"/>
    </location>
</feature>
<feature type="transmembrane region" description="Helical" evidence="6">
    <location>
        <begin position="96"/>
        <end position="117"/>
    </location>
</feature>
<feature type="transmembrane region" description="Helical" evidence="6">
    <location>
        <begin position="70"/>
        <end position="90"/>
    </location>
</feature>
<feature type="domain" description="EamA" evidence="7">
    <location>
        <begin position="8"/>
        <end position="140"/>
    </location>
</feature>
<dbReference type="EMBL" id="FYEX01000002">
    <property type="protein sequence ID" value="SNC71672.1"/>
    <property type="molecule type" value="Genomic_DNA"/>
</dbReference>
<dbReference type="PANTHER" id="PTHR32322">
    <property type="entry name" value="INNER MEMBRANE TRANSPORTER"/>
    <property type="match status" value="1"/>
</dbReference>
<name>A0A212U099_9BURK</name>
<feature type="domain" description="EamA" evidence="7">
    <location>
        <begin position="155"/>
        <end position="295"/>
    </location>
</feature>
<dbReference type="Proteomes" id="UP000197215">
    <property type="component" value="Unassembled WGS sequence"/>
</dbReference>
<keyword evidence="2" id="KW-1003">Cell membrane</keyword>
<protein>
    <submittedName>
        <fullName evidence="8">EamA-like transporter family protein</fullName>
    </submittedName>
</protein>
<dbReference type="Pfam" id="PF00892">
    <property type="entry name" value="EamA"/>
    <property type="match status" value="2"/>
</dbReference>
<evidence type="ECO:0000256" key="5">
    <source>
        <dbReference type="ARBA" id="ARBA00023136"/>
    </source>
</evidence>
<evidence type="ECO:0000313" key="8">
    <source>
        <dbReference type="EMBL" id="SNC71672.1"/>
    </source>
</evidence>
<feature type="transmembrane region" description="Helical" evidence="6">
    <location>
        <begin position="155"/>
        <end position="175"/>
    </location>
</feature>
<accession>A0A212U099</accession>
<dbReference type="InterPro" id="IPR050638">
    <property type="entry name" value="AA-Vitamin_Transporters"/>
</dbReference>
<sequence>MTPLTPRIIFYMVLPTILWAGNAIVGRLAVGTISPIMLNSIRWSLAALILLPLGWRIFKSNSVLWQNKVRFLLLGLLGVGSYNSLLYLSLETSTPINVTLIGGSMPMWMLLIGALFYQQKAQARQMFGAVISLLGVVIVLSRGDLLSILDVKLVIGDLFILLATILWGFYSWMLSHPGKSTERQWHWAEFLLAQVVFGVFWSITFLSYEVALDAVQLEINVWTVLLLIYIAIGPSLIAYRCWGLGVSAVGPSLAAFFANLIPLFAAIMSAALLGEAPQIFHGVAFLLIVAGILISSKKKID</sequence>
<dbReference type="OrthoDB" id="4167046at2"/>
<feature type="transmembrane region" description="Helical" evidence="6">
    <location>
        <begin position="129"/>
        <end position="149"/>
    </location>
</feature>
<gene>
    <name evidence="8" type="ORF">SAMN06295916_1341</name>
</gene>
<evidence type="ECO:0000259" key="7">
    <source>
        <dbReference type="Pfam" id="PF00892"/>
    </source>
</evidence>
<keyword evidence="5 6" id="KW-0472">Membrane</keyword>
<feature type="transmembrane region" description="Helical" evidence="6">
    <location>
        <begin position="41"/>
        <end position="58"/>
    </location>
</feature>
<reference evidence="8 9" key="1">
    <citation type="submission" date="2017-06" db="EMBL/GenBank/DDBJ databases">
        <authorList>
            <person name="Kim H.J."/>
            <person name="Triplett B.A."/>
        </authorList>
    </citation>
    <scope>NUCLEOTIDE SEQUENCE [LARGE SCALE GENOMIC DNA]</scope>
    <source>
        <strain evidence="8 9">MWH-VicM1</strain>
    </source>
</reference>
<keyword evidence="9" id="KW-1185">Reference proteome</keyword>
<feature type="transmembrane region" description="Helical" evidence="6">
    <location>
        <begin position="219"/>
        <end position="241"/>
    </location>
</feature>
<dbReference type="GO" id="GO:0005886">
    <property type="term" value="C:plasma membrane"/>
    <property type="evidence" value="ECO:0007669"/>
    <property type="project" value="UniProtKB-SubCell"/>
</dbReference>
<feature type="transmembrane region" description="Helical" evidence="6">
    <location>
        <begin position="9"/>
        <end position="29"/>
    </location>
</feature>
<evidence type="ECO:0000313" key="9">
    <source>
        <dbReference type="Proteomes" id="UP000197215"/>
    </source>
</evidence>
<evidence type="ECO:0000256" key="6">
    <source>
        <dbReference type="SAM" id="Phobius"/>
    </source>
</evidence>
<feature type="transmembrane region" description="Helical" evidence="6">
    <location>
        <begin position="187"/>
        <end position="207"/>
    </location>
</feature>